<keyword evidence="2" id="KW-0378">Hydrolase</keyword>
<dbReference type="Gene3D" id="1.10.287.1080">
    <property type="entry name" value="MazG-like"/>
    <property type="match status" value="1"/>
</dbReference>
<dbReference type="InterPro" id="IPR011551">
    <property type="entry name" value="NTP_PyrPHydrolase_MazG"/>
</dbReference>
<organism evidence="2 3">
    <name type="scientific">Methylophaga frappieri (strain ATCC BAA-2434 / DSM 25690 / JAM7)</name>
    <dbReference type="NCBI Taxonomy" id="754477"/>
    <lineage>
        <taxon>Bacteria</taxon>
        <taxon>Pseudomonadati</taxon>
        <taxon>Pseudomonadota</taxon>
        <taxon>Gammaproteobacteria</taxon>
        <taxon>Thiotrichales</taxon>
        <taxon>Piscirickettsiaceae</taxon>
        <taxon>Methylophaga</taxon>
    </lineage>
</organism>
<protein>
    <submittedName>
        <fullName evidence="2">Nucleoside triphosphate pyrophosphohydrolase MazG</fullName>
    </submittedName>
</protein>
<dbReference type="Proteomes" id="UP000009145">
    <property type="component" value="Chromosome"/>
</dbReference>
<dbReference type="GO" id="GO:0046061">
    <property type="term" value="P:dATP catabolic process"/>
    <property type="evidence" value="ECO:0007669"/>
    <property type="project" value="TreeGrafter"/>
</dbReference>
<dbReference type="GO" id="GO:0046052">
    <property type="term" value="P:UTP catabolic process"/>
    <property type="evidence" value="ECO:0007669"/>
    <property type="project" value="TreeGrafter"/>
</dbReference>
<dbReference type="GO" id="GO:0047429">
    <property type="term" value="F:nucleoside triphosphate diphosphatase activity"/>
    <property type="evidence" value="ECO:0007669"/>
    <property type="project" value="InterPro"/>
</dbReference>
<dbReference type="PANTHER" id="PTHR30522">
    <property type="entry name" value="NUCLEOSIDE TRIPHOSPHATE PYROPHOSPHOHYDROLASE"/>
    <property type="match status" value="1"/>
</dbReference>
<dbReference type="InterPro" id="IPR048011">
    <property type="entry name" value="NTP-PPase_MazG-like_C"/>
</dbReference>
<dbReference type="GO" id="GO:0046047">
    <property type="term" value="P:TTP catabolic process"/>
    <property type="evidence" value="ECO:0007669"/>
    <property type="project" value="TreeGrafter"/>
</dbReference>
<sequence length="137" mass="15269">MMSAGKSLLDDADSTMPALSYAVALQTLASKVGFDWSDPRGVLDKIQEEAEELLSEINAAAPDKIQAELGDLLFAITNLARHLNVDPQQALQQTNQKFYRRFSFIEQQLTHQGKSVENASLLEMDALWERSKTEQSV</sequence>
<dbReference type="HOGENOM" id="CLU_128166_0_0_6"/>
<dbReference type="SUPFAM" id="SSF101386">
    <property type="entry name" value="all-alpha NTP pyrophosphatases"/>
    <property type="match status" value="1"/>
</dbReference>
<dbReference type="InterPro" id="IPR004518">
    <property type="entry name" value="MazG-like_dom"/>
</dbReference>
<dbReference type="FunFam" id="1.10.287.1080:FF:000003">
    <property type="entry name" value="Nucleoside triphosphate pyrophosphohydrolase"/>
    <property type="match status" value="1"/>
</dbReference>
<evidence type="ECO:0000313" key="2">
    <source>
        <dbReference type="EMBL" id="AFJ01242.1"/>
    </source>
</evidence>
<dbReference type="Pfam" id="PF03819">
    <property type="entry name" value="MazG"/>
    <property type="match status" value="1"/>
</dbReference>
<proteinExistence type="predicted"/>
<dbReference type="AlphaFoldDB" id="I1YE99"/>
<dbReference type="PATRIC" id="fig|754477.3.peg.58"/>
<dbReference type="eggNOG" id="COG3956">
    <property type="taxonomic scope" value="Bacteria"/>
</dbReference>
<accession>I1YE99</accession>
<dbReference type="GO" id="GO:0046081">
    <property type="term" value="P:dUTP catabolic process"/>
    <property type="evidence" value="ECO:0007669"/>
    <property type="project" value="TreeGrafter"/>
</dbReference>
<reference evidence="2 3" key="1">
    <citation type="journal article" date="2012" name="J. Bacteriol.">
        <title>Complete genome sequences of Methylophaga sp. strain JAM1 and Methylophaga sp. strain JAM7.</title>
        <authorList>
            <person name="Villeneuve C."/>
            <person name="Martineau C."/>
            <person name="Mauffrey F."/>
            <person name="Villemur R."/>
        </authorList>
    </citation>
    <scope>NUCLEOTIDE SEQUENCE [LARGE SCALE GENOMIC DNA]</scope>
    <source>
        <strain evidence="2 3">JAM7</strain>
    </source>
</reference>
<keyword evidence="3" id="KW-1185">Reference proteome</keyword>
<gene>
    <name evidence="2" type="ordered locus">Q7C_57</name>
</gene>
<dbReference type="PANTHER" id="PTHR30522:SF0">
    <property type="entry name" value="NUCLEOSIDE TRIPHOSPHATE PYROPHOSPHOHYDROLASE"/>
    <property type="match status" value="1"/>
</dbReference>
<feature type="domain" description="NTP pyrophosphohydrolase MazG-like" evidence="1">
    <location>
        <begin position="43"/>
        <end position="101"/>
    </location>
</feature>
<dbReference type="KEGG" id="mec:Q7C_57"/>
<dbReference type="RefSeq" id="WP_014702695.1">
    <property type="nucleotide sequence ID" value="NC_017856.1"/>
</dbReference>
<dbReference type="CDD" id="cd11529">
    <property type="entry name" value="NTP-PPase_MazG_Cterm"/>
    <property type="match status" value="1"/>
</dbReference>
<evidence type="ECO:0000259" key="1">
    <source>
        <dbReference type="Pfam" id="PF03819"/>
    </source>
</evidence>
<dbReference type="EMBL" id="CP003380">
    <property type="protein sequence ID" value="AFJ01242.1"/>
    <property type="molecule type" value="Genomic_DNA"/>
</dbReference>
<evidence type="ECO:0000313" key="3">
    <source>
        <dbReference type="Proteomes" id="UP000009145"/>
    </source>
</evidence>
<dbReference type="STRING" id="754477.Q7C_57"/>
<dbReference type="GO" id="GO:0046076">
    <property type="term" value="P:dTTP catabolic process"/>
    <property type="evidence" value="ECO:0007669"/>
    <property type="project" value="TreeGrafter"/>
</dbReference>
<name>I1YE99_METFJ</name>
<dbReference type="GO" id="GO:0006203">
    <property type="term" value="P:dGTP catabolic process"/>
    <property type="evidence" value="ECO:0007669"/>
    <property type="project" value="TreeGrafter"/>
</dbReference>